<gene>
    <name evidence="1" type="primary">160</name>
    <name evidence="1" type="ORF">SEA_VANLEE_160</name>
</gene>
<keyword evidence="2" id="KW-1185">Reference proteome</keyword>
<dbReference type="Proteomes" id="UP000683422">
    <property type="component" value="Segment"/>
</dbReference>
<reference evidence="1" key="1">
    <citation type="submission" date="2021-04" db="EMBL/GenBank/DDBJ databases">
        <authorList>
            <person name="Barnhill K.B."/>
            <person name="Biggs A.M."/>
            <person name="Bland J."/>
            <person name="Choudhary H.M."/>
            <person name="Crogan R.E."/>
            <person name="Finocchiaro A.B."/>
            <person name="Franco V."/>
            <person name="Fuller T.A."/>
            <person name="Hanwacker C.G."/>
            <person name="Howard Z.E."/>
            <person name="Iqbal M."/>
            <person name="Mathew A.M."/>
            <person name="Miller S."/>
            <person name="Padhye S."/>
            <person name="Rainey E."/>
            <person name="Rodriguez A."/>
            <person name="Stewart E."/>
            <person name="Otero L.A."/>
            <person name="Chase M.A."/>
            <person name="Pollenz R.S."/>
            <person name="Garlena R.A."/>
            <person name="Russell D.A."/>
            <person name="Jacobs-Sera D."/>
            <person name="Hatfull G.F."/>
        </authorList>
    </citation>
    <scope>NUCLEOTIDE SEQUENCE</scope>
</reference>
<proteinExistence type="predicted"/>
<accession>A0A8F2IFI9</accession>
<organism evidence="1 2">
    <name type="scientific">Gordonia phage VanLee</name>
    <dbReference type="NCBI Taxonomy" id="2845816"/>
    <lineage>
        <taxon>Viruses</taxon>
        <taxon>Duplodnaviria</taxon>
        <taxon>Heunggongvirae</taxon>
        <taxon>Uroviricota</taxon>
        <taxon>Caudoviricetes</taxon>
        <taxon>Kruegerviridae</taxon>
        <taxon>Vanleevirus</taxon>
        <taxon>Vanleevirus vanlee</taxon>
    </lineage>
</organism>
<dbReference type="EMBL" id="MZ028627">
    <property type="protein sequence ID" value="QWS68276.1"/>
    <property type="molecule type" value="Genomic_DNA"/>
</dbReference>
<name>A0A8F2IFI9_9CAUD</name>
<dbReference type="RefSeq" id="YP_010755900.1">
    <property type="nucleotide sequence ID" value="NC_073474.1"/>
</dbReference>
<dbReference type="GeneID" id="80020573"/>
<sequence length="77" mass="8650">MSTTNVWTETAIAQDIHAGDPVQARLIRRENNLYGHETCGNCGGQAHYKHSVGTHKCIECDALKLRGPDRQIEWSRC</sequence>
<evidence type="ECO:0000313" key="1">
    <source>
        <dbReference type="EMBL" id="QWS68276.1"/>
    </source>
</evidence>
<protein>
    <submittedName>
        <fullName evidence="1">Uncharacterized protein</fullName>
    </submittedName>
</protein>
<dbReference type="KEGG" id="vg:80020573"/>
<evidence type="ECO:0000313" key="2">
    <source>
        <dbReference type="Proteomes" id="UP000683422"/>
    </source>
</evidence>